<dbReference type="Proteomes" id="UP000295087">
    <property type="component" value="Unassembled WGS sequence"/>
</dbReference>
<accession>A0A4V3CPS5</accession>
<sequence length="171" mass="18251">MAIPNPLPDPEDHGEVLGGGNDAAREHEQSVLDRYAADMTGTTAAKLAAQLVPVVPDGGNIGRTAKPVVDRVTRARDWARIWGPAVAGTAVAGTAVAVLPLPGPLAVYVLAIAAFGWWHCAGRPGVTETVQMIGYALADTGSWIRRHVETLAVRRARYETRRTTNNPKKEK</sequence>
<proteinExistence type="predicted"/>
<dbReference type="AlphaFoldDB" id="A0A4V3CPS5"/>
<gene>
    <name evidence="2" type="ORF">DFR75_103409</name>
</gene>
<evidence type="ECO:0000256" key="1">
    <source>
        <dbReference type="SAM" id="MobiDB-lite"/>
    </source>
</evidence>
<reference evidence="2 3" key="1">
    <citation type="submission" date="2019-03" db="EMBL/GenBank/DDBJ databases">
        <title>Genomic Encyclopedia of Type Strains, Phase IV (KMG-IV): sequencing the most valuable type-strain genomes for metagenomic binning, comparative biology and taxonomic classification.</title>
        <authorList>
            <person name="Goeker M."/>
        </authorList>
    </citation>
    <scope>NUCLEOTIDE SEQUENCE [LARGE SCALE GENOMIC DNA]</scope>
    <source>
        <strain evidence="2 3">DSM 44496</strain>
    </source>
</reference>
<comment type="caution">
    <text evidence="2">The sequence shown here is derived from an EMBL/GenBank/DDBJ whole genome shotgun (WGS) entry which is preliminary data.</text>
</comment>
<evidence type="ECO:0000313" key="3">
    <source>
        <dbReference type="Proteomes" id="UP000295087"/>
    </source>
</evidence>
<keyword evidence="3" id="KW-1185">Reference proteome</keyword>
<organism evidence="2 3">
    <name type="scientific">Nocardia ignorata</name>
    <dbReference type="NCBI Taxonomy" id="145285"/>
    <lineage>
        <taxon>Bacteria</taxon>
        <taxon>Bacillati</taxon>
        <taxon>Actinomycetota</taxon>
        <taxon>Actinomycetes</taxon>
        <taxon>Mycobacteriales</taxon>
        <taxon>Nocardiaceae</taxon>
        <taxon>Nocardia</taxon>
    </lineage>
</organism>
<dbReference type="EMBL" id="SNXK01000003">
    <property type="protein sequence ID" value="TDP38752.1"/>
    <property type="molecule type" value="Genomic_DNA"/>
</dbReference>
<name>A0A4V3CPS5_NOCIG</name>
<protein>
    <submittedName>
        <fullName evidence="2">Uncharacterized protein</fullName>
    </submittedName>
</protein>
<evidence type="ECO:0000313" key="2">
    <source>
        <dbReference type="EMBL" id="TDP38752.1"/>
    </source>
</evidence>
<dbReference type="RefSeq" id="WP_067486828.1">
    <property type="nucleotide sequence ID" value="NZ_SNXK01000003.1"/>
</dbReference>
<feature type="region of interest" description="Disordered" evidence="1">
    <location>
        <begin position="1"/>
        <end position="21"/>
    </location>
</feature>